<organism evidence="1 2">
    <name type="scientific">Crotalus adamanteus</name>
    <name type="common">Eastern diamondback rattlesnake</name>
    <dbReference type="NCBI Taxonomy" id="8729"/>
    <lineage>
        <taxon>Eukaryota</taxon>
        <taxon>Metazoa</taxon>
        <taxon>Chordata</taxon>
        <taxon>Craniata</taxon>
        <taxon>Vertebrata</taxon>
        <taxon>Euteleostomi</taxon>
        <taxon>Lepidosauria</taxon>
        <taxon>Squamata</taxon>
        <taxon>Bifurcata</taxon>
        <taxon>Unidentata</taxon>
        <taxon>Episquamata</taxon>
        <taxon>Toxicofera</taxon>
        <taxon>Serpentes</taxon>
        <taxon>Colubroidea</taxon>
        <taxon>Viperidae</taxon>
        <taxon>Crotalinae</taxon>
        <taxon>Crotalus</taxon>
    </lineage>
</organism>
<keyword evidence="2" id="KW-1185">Reference proteome</keyword>
<evidence type="ECO:0000313" key="1">
    <source>
        <dbReference type="EMBL" id="KAK9398792.1"/>
    </source>
</evidence>
<name>A0AAW1BAJ7_CROAD</name>
<sequence>MSLLQRLRY</sequence>
<gene>
    <name evidence="1" type="ORF">NXF25_013761</name>
</gene>
<dbReference type="EMBL" id="JAOTOJ010000007">
    <property type="protein sequence ID" value="KAK9398792.1"/>
    <property type="molecule type" value="Genomic_DNA"/>
</dbReference>
<proteinExistence type="predicted"/>
<accession>A0AAW1BAJ7</accession>
<dbReference type="Proteomes" id="UP001474421">
    <property type="component" value="Unassembled WGS sequence"/>
</dbReference>
<protein>
    <submittedName>
        <fullName evidence="1">Uncharacterized protein</fullName>
    </submittedName>
</protein>
<evidence type="ECO:0000313" key="2">
    <source>
        <dbReference type="Proteomes" id="UP001474421"/>
    </source>
</evidence>
<comment type="caution">
    <text evidence="1">The sequence shown here is derived from an EMBL/GenBank/DDBJ whole genome shotgun (WGS) entry which is preliminary data.</text>
</comment>
<reference evidence="1 2" key="1">
    <citation type="journal article" date="2024" name="Proc. Natl. Acad. Sci. U.S.A.">
        <title>The genetic regulatory architecture and epigenomic basis for age-related changes in rattlesnake venom.</title>
        <authorList>
            <person name="Hogan M.P."/>
            <person name="Holding M.L."/>
            <person name="Nystrom G.S."/>
            <person name="Colston T.J."/>
            <person name="Bartlett D.A."/>
            <person name="Mason A.J."/>
            <person name="Ellsworth S.A."/>
            <person name="Rautsaw R.M."/>
            <person name="Lawrence K.C."/>
            <person name="Strickland J.L."/>
            <person name="He B."/>
            <person name="Fraser P."/>
            <person name="Margres M.J."/>
            <person name="Gilbert D.M."/>
            <person name="Gibbs H.L."/>
            <person name="Parkinson C.L."/>
            <person name="Rokyta D.R."/>
        </authorList>
    </citation>
    <scope>NUCLEOTIDE SEQUENCE [LARGE SCALE GENOMIC DNA]</scope>
    <source>
        <strain evidence="1">DRR0105</strain>
    </source>
</reference>